<gene>
    <name evidence="2" type="ORF">EKO23_03230</name>
</gene>
<dbReference type="InterPro" id="IPR001763">
    <property type="entry name" value="Rhodanese-like_dom"/>
</dbReference>
<proteinExistence type="predicted"/>
<dbReference type="PANTHER" id="PTHR43031:SF1">
    <property type="entry name" value="PYRIDINE NUCLEOTIDE-DISULPHIDE OXIDOREDUCTASE"/>
    <property type="match status" value="1"/>
</dbReference>
<dbReference type="RefSeq" id="WP_134714011.1">
    <property type="nucleotide sequence ID" value="NZ_SDKM01000003.1"/>
</dbReference>
<dbReference type="EMBL" id="SDKM01000003">
    <property type="protein sequence ID" value="RYP88355.1"/>
    <property type="molecule type" value="Genomic_DNA"/>
</dbReference>
<dbReference type="GO" id="GO:0004792">
    <property type="term" value="F:thiosulfate-cyanide sulfurtransferase activity"/>
    <property type="evidence" value="ECO:0007669"/>
    <property type="project" value="InterPro"/>
</dbReference>
<dbReference type="InterPro" id="IPR050229">
    <property type="entry name" value="GlpE_sulfurtransferase"/>
</dbReference>
<protein>
    <submittedName>
        <fullName evidence="2">Rhodanese-like domain-containing protein</fullName>
    </submittedName>
</protein>
<name>A0A4Q4ZKF5_9ACTN</name>
<accession>A0A4Q4ZKF5</accession>
<dbReference type="InterPro" id="IPR001307">
    <property type="entry name" value="Thiosulphate_STrfase_CS"/>
</dbReference>
<dbReference type="CDD" id="cd00158">
    <property type="entry name" value="RHOD"/>
    <property type="match status" value="1"/>
</dbReference>
<evidence type="ECO:0000259" key="1">
    <source>
        <dbReference type="PROSITE" id="PS50206"/>
    </source>
</evidence>
<dbReference type="Proteomes" id="UP000295198">
    <property type="component" value="Unassembled WGS sequence"/>
</dbReference>
<keyword evidence="3" id="KW-1185">Reference proteome</keyword>
<dbReference type="PANTHER" id="PTHR43031">
    <property type="entry name" value="FAD-DEPENDENT OXIDOREDUCTASE"/>
    <property type="match status" value="1"/>
</dbReference>
<dbReference type="PROSITE" id="PS00380">
    <property type="entry name" value="RHODANESE_1"/>
    <property type="match status" value="1"/>
</dbReference>
<comment type="caution">
    <text evidence="2">The sequence shown here is derived from an EMBL/GenBank/DDBJ whole genome shotgun (WGS) entry which is preliminary data.</text>
</comment>
<reference evidence="2 3" key="1">
    <citation type="submission" date="2019-01" db="EMBL/GenBank/DDBJ databases">
        <title>Nocardioides guangzhouensis sp. nov., an actinobacterium isolated from soil.</title>
        <authorList>
            <person name="Fu Y."/>
            <person name="Cai Y."/>
            <person name="Lin Z."/>
            <person name="Chen P."/>
        </authorList>
    </citation>
    <scope>NUCLEOTIDE SEQUENCE [LARGE SCALE GENOMIC DNA]</scope>
    <source>
        <strain evidence="2 3">130</strain>
    </source>
</reference>
<dbReference type="InterPro" id="IPR036873">
    <property type="entry name" value="Rhodanese-like_dom_sf"/>
</dbReference>
<evidence type="ECO:0000313" key="2">
    <source>
        <dbReference type="EMBL" id="RYP88355.1"/>
    </source>
</evidence>
<dbReference type="PROSITE" id="PS50206">
    <property type="entry name" value="RHODANESE_3"/>
    <property type="match status" value="1"/>
</dbReference>
<dbReference type="AlphaFoldDB" id="A0A4Q4ZKF5"/>
<dbReference type="SMART" id="SM00450">
    <property type="entry name" value="RHOD"/>
    <property type="match status" value="1"/>
</dbReference>
<organism evidence="2 3">
    <name type="scientific">Nocardioides guangzhouensis</name>
    <dbReference type="NCBI Taxonomy" id="2497878"/>
    <lineage>
        <taxon>Bacteria</taxon>
        <taxon>Bacillati</taxon>
        <taxon>Actinomycetota</taxon>
        <taxon>Actinomycetes</taxon>
        <taxon>Propionibacteriales</taxon>
        <taxon>Nocardioidaceae</taxon>
        <taxon>Nocardioides</taxon>
    </lineage>
</organism>
<dbReference type="Pfam" id="PF00581">
    <property type="entry name" value="Rhodanese"/>
    <property type="match status" value="1"/>
</dbReference>
<sequence length="105" mass="11546">MSQSTPTITVDRLAERQADGTLIDVREGNEYVQAHIPGARLVPMGELPARVDELDRTRPVWVVCASGNRSQAMTDLLCARGFEAYSVADGTRDWMTSGRPVERGL</sequence>
<evidence type="ECO:0000313" key="3">
    <source>
        <dbReference type="Proteomes" id="UP000295198"/>
    </source>
</evidence>
<dbReference type="SUPFAM" id="SSF52821">
    <property type="entry name" value="Rhodanese/Cell cycle control phosphatase"/>
    <property type="match status" value="1"/>
</dbReference>
<dbReference type="OrthoDB" id="9800872at2"/>
<feature type="domain" description="Rhodanese" evidence="1">
    <location>
        <begin position="16"/>
        <end position="103"/>
    </location>
</feature>
<dbReference type="Gene3D" id="3.40.250.10">
    <property type="entry name" value="Rhodanese-like domain"/>
    <property type="match status" value="1"/>
</dbReference>